<dbReference type="EMBL" id="ATNM01000099">
    <property type="protein sequence ID" value="EPR68473.1"/>
    <property type="molecule type" value="Genomic_DNA"/>
</dbReference>
<evidence type="ECO:0000313" key="2">
    <source>
        <dbReference type="Proteomes" id="UP000014974"/>
    </source>
</evidence>
<sequence>MKKKQPINEKTGKNVPGYDLQLKRLLLSLASKRLRSY</sequence>
<dbReference type="Proteomes" id="UP000014974">
    <property type="component" value="Unassembled WGS sequence"/>
</dbReference>
<proteinExistence type="predicted"/>
<reference evidence="1 2" key="1">
    <citation type="journal article" date="2013" name="Genome Announc.">
        <title>Draft Genome Sequence of Cyclobacterium qasimii Strain M12-11BT, Isolated from Arctic Marine Sediment.</title>
        <authorList>
            <person name="Shivaji S."/>
            <person name="Ara S."/>
            <person name="Singh A."/>
            <person name="Kumar Pinnaka A."/>
        </authorList>
    </citation>
    <scope>NUCLEOTIDE SEQUENCE [LARGE SCALE GENOMIC DNA]</scope>
    <source>
        <strain evidence="1 2">M12-11B</strain>
    </source>
</reference>
<gene>
    <name evidence="1" type="ORF">ADICYQ_2568</name>
</gene>
<comment type="caution">
    <text evidence="1">The sequence shown here is derived from an EMBL/GenBank/DDBJ whole genome shotgun (WGS) entry which is preliminary data.</text>
</comment>
<organism evidence="1 2">
    <name type="scientific">Cyclobacterium qasimii M12-11B</name>
    <dbReference type="NCBI Taxonomy" id="641524"/>
    <lineage>
        <taxon>Bacteria</taxon>
        <taxon>Pseudomonadati</taxon>
        <taxon>Bacteroidota</taxon>
        <taxon>Cytophagia</taxon>
        <taxon>Cytophagales</taxon>
        <taxon>Cyclobacteriaceae</taxon>
        <taxon>Cyclobacterium</taxon>
    </lineage>
</organism>
<name>S7WWT5_9BACT</name>
<evidence type="ECO:0000313" key="1">
    <source>
        <dbReference type="EMBL" id="EPR68473.1"/>
    </source>
</evidence>
<protein>
    <submittedName>
        <fullName evidence="1">Uncharacterized protein</fullName>
    </submittedName>
</protein>
<accession>S7WWT5</accession>
<dbReference type="AlphaFoldDB" id="S7WWT5"/>